<evidence type="ECO:0000256" key="1">
    <source>
        <dbReference type="SAM" id="MobiDB-lite"/>
    </source>
</evidence>
<accession>A0A0E0LA83</accession>
<dbReference type="EnsemblPlants" id="OPUNC06G09760.1">
    <property type="protein sequence ID" value="OPUNC06G09760.1"/>
    <property type="gene ID" value="OPUNC06G09760"/>
</dbReference>
<feature type="region of interest" description="Disordered" evidence="1">
    <location>
        <begin position="83"/>
        <end position="106"/>
    </location>
</feature>
<keyword evidence="3" id="KW-1185">Reference proteome</keyword>
<name>A0A0E0LA83_ORYPU</name>
<dbReference type="AlphaFoldDB" id="A0A0E0LA83"/>
<reference evidence="2" key="1">
    <citation type="submission" date="2015-04" db="UniProtKB">
        <authorList>
            <consortium name="EnsemblPlants"/>
        </authorList>
    </citation>
    <scope>IDENTIFICATION</scope>
</reference>
<protein>
    <submittedName>
        <fullName evidence="2">Uncharacterized protein</fullName>
    </submittedName>
</protein>
<dbReference type="HOGENOM" id="CLU_858896_0_0_1"/>
<evidence type="ECO:0000313" key="2">
    <source>
        <dbReference type="EnsemblPlants" id="OPUNC06G09760.1"/>
    </source>
</evidence>
<evidence type="ECO:0000313" key="3">
    <source>
        <dbReference type="Proteomes" id="UP000026962"/>
    </source>
</evidence>
<dbReference type="Proteomes" id="UP000026962">
    <property type="component" value="Chromosome 6"/>
</dbReference>
<sequence>MEANPNRCHCRRRRRRLVELEVVHACGDGRREGDEERPRGGRLCFKLAGVGGGGGGGGRGPDAHTAAVRKARAELKPVKRDITAEQHGARQSCPLSRAKEDGAGREAGERATTFVEQMHFYLYVRVIMATVFKVFVGEKNAVVAVARDDYVGKAAFDVGALLPVRVPPDGPRSHHSGVTMRGIDGVVARRGAHRRGPVGGRASAGLLRHRLGHAVADVQLGAVRASAGGCGSRTLSPSCLEGDMDESMYVCQRHVPHDEVGVHRRARGQRSTAGAGTTDAYCVAKYVHGQKSGCTRTVVDSCRLQAAQAGSLADAALPVRLLLR</sequence>
<organism evidence="2">
    <name type="scientific">Oryza punctata</name>
    <name type="common">Red rice</name>
    <dbReference type="NCBI Taxonomy" id="4537"/>
    <lineage>
        <taxon>Eukaryota</taxon>
        <taxon>Viridiplantae</taxon>
        <taxon>Streptophyta</taxon>
        <taxon>Embryophyta</taxon>
        <taxon>Tracheophyta</taxon>
        <taxon>Spermatophyta</taxon>
        <taxon>Magnoliopsida</taxon>
        <taxon>Liliopsida</taxon>
        <taxon>Poales</taxon>
        <taxon>Poaceae</taxon>
        <taxon>BOP clade</taxon>
        <taxon>Oryzoideae</taxon>
        <taxon>Oryzeae</taxon>
        <taxon>Oryzinae</taxon>
        <taxon>Oryza</taxon>
    </lineage>
</organism>
<reference evidence="2" key="2">
    <citation type="submission" date="2018-05" db="EMBL/GenBank/DDBJ databases">
        <title>OpunRS2 (Oryza punctata Reference Sequence Version 2).</title>
        <authorList>
            <person name="Zhang J."/>
            <person name="Kudrna D."/>
            <person name="Lee S."/>
            <person name="Talag J."/>
            <person name="Welchert J."/>
            <person name="Wing R.A."/>
        </authorList>
    </citation>
    <scope>NUCLEOTIDE SEQUENCE [LARGE SCALE GENOMIC DNA]</scope>
</reference>
<feature type="compositionally biased region" description="Basic and acidic residues" evidence="1">
    <location>
        <begin position="97"/>
        <end position="106"/>
    </location>
</feature>
<proteinExistence type="predicted"/>
<dbReference type="Gramene" id="OPUNC06G09760.1">
    <property type="protein sequence ID" value="OPUNC06G09760.1"/>
    <property type="gene ID" value="OPUNC06G09760"/>
</dbReference>